<dbReference type="Proteomes" id="UP001431209">
    <property type="component" value="Unassembled WGS sequence"/>
</dbReference>
<reference evidence="4 5" key="1">
    <citation type="submission" date="2024-03" db="EMBL/GenBank/DDBJ databases">
        <title>The Acrasis kona genome and developmental transcriptomes reveal deep origins of eukaryotic multicellular pathways.</title>
        <authorList>
            <person name="Sheikh S."/>
            <person name="Fu C.-J."/>
            <person name="Brown M.W."/>
            <person name="Baldauf S.L."/>
        </authorList>
    </citation>
    <scope>NUCLEOTIDE SEQUENCE [LARGE SCALE GENOMIC DNA]</scope>
    <source>
        <strain evidence="4 5">ATCC MYA-3509</strain>
    </source>
</reference>
<keyword evidence="1" id="KW-0175">Coiled coil</keyword>
<dbReference type="AlphaFoldDB" id="A0AAW2ZIY0"/>
<proteinExistence type="predicted"/>
<dbReference type="EMBL" id="JAOPGA020001455">
    <property type="protein sequence ID" value="KAL0488639.1"/>
    <property type="molecule type" value="Genomic_DNA"/>
</dbReference>
<gene>
    <name evidence="4" type="ORF">AKO1_015676</name>
</gene>
<comment type="caution">
    <text evidence="4">The sequence shown here is derived from an EMBL/GenBank/DDBJ whole genome shotgun (WGS) entry which is preliminary data.</text>
</comment>
<protein>
    <submittedName>
        <fullName evidence="4">Uncharacterized protein</fullName>
    </submittedName>
</protein>
<evidence type="ECO:0000313" key="4">
    <source>
        <dbReference type="EMBL" id="KAL0488639.1"/>
    </source>
</evidence>
<feature type="coiled-coil region" evidence="1">
    <location>
        <begin position="105"/>
        <end position="195"/>
    </location>
</feature>
<evidence type="ECO:0000256" key="2">
    <source>
        <dbReference type="SAM" id="MobiDB-lite"/>
    </source>
</evidence>
<feature type="region of interest" description="Disordered" evidence="2">
    <location>
        <begin position="221"/>
        <end position="242"/>
    </location>
</feature>
<evidence type="ECO:0000313" key="5">
    <source>
        <dbReference type="Proteomes" id="UP001431209"/>
    </source>
</evidence>
<sequence length="242" mass="28103">MVDQKKEEKTTHQILSFLISTFRSLLNQLNVFPVLAGLVLGYLLSRPREKRIRDDLKLLKLHNRQKQDDLQVVIHRLKQEVYISREAARHNIELIEEHEKLNLSYKVATIERDKAKENLDQAEGVIQHCRTSIQSLEEQIEVERKASEGHLTKVTNMVKEMEHQKTVEDDLKKNLDEKKLEVEKLDRTLKIALETQNVLEYVISKASPDLAKTVMTELKKIQSEDQPTNEEHGSISTPVENI</sequence>
<accession>A0AAW2ZIY0</accession>
<feature type="compositionally biased region" description="Basic and acidic residues" evidence="2">
    <location>
        <begin position="221"/>
        <end position="233"/>
    </location>
</feature>
<evidence type="ECO:0000256" key="3">
    <source>
        <dbReference type="SAM" id="Phobius"/>
    </source>
</evidence>
<keyword evidence="3" id="KW-1133">Transmembrane helix</keyword>
<keyword evidence="5" id="KW-1185">Reference proteome</keyword>
<name>A0AAW2ZIY0_9EUKA</name>
<feature type="transmembrane region" description="Helical" evidence="3">
    <location>
        <begin position="25"/>
        <end position="44"/>
    </location>
</feature>
<keyword evidence="3" id="KW-0472">Membrane</keyword>
<keyword evidence="3" id="KW-0812">Transmembrane</keyword>
<organism evidence="4 5">
    <name type="scientific">Acrasis kona</name>
    <dbReference type="NCBI Taxonomy" id="1008807"/>
    <lineage>
        <taxon>Eukaryota</taxon>
        <taxon>Discoba</taxon>
        <taxon>Heterolobosea</taxon>
        <taxon>Tetramitia</taxon>
        <taxon>Eutetramitia</taxon>
        <taxon>Acrasidae</taxon>
        <taxon>Acrasis</taxon>
    </lineage>
</organism>
<evidence type="ECO:0000256" key="1">
    <source>
        <dbReference type="SAM" id="Coils"/>
    </source>
</evidence>